<keyword evidence="4" id="KW-1185">Reference proteome</keyword>
<feature type="transmembrane region" description="Helical" evidence="2">
    <location>
        <begin position="327"/>
        <end position="345"/>
    </location>
</feature>
<evidence type="ECO:0000313" key="4">
    <source>
        <dbReference type="Proteomes" id="UP000001056"/>
    </source>
</evidence>
<dbReference type="EMBL" id="CH408035">
    <property type="protein sequence ID" value="EAQ83678.1"/>
    <property type="molecule type" value="Genomic_DNA"/>
</dbReference>
<dbReference type="VEuPathDB" id="FungiDB:CHGG_10082"/>
<keyword evidence="2" id="KW-1133">Transmembrane helix</keyword>
<dbReference type="InParanoid" id="Q2GPM2"/>
<keyword evidence="2" id="KW-0812">Transmembrane</keyword>
<proteinExistence type="predicted"/>
<protein>
    <submittedName>
        <fullName evidence="3">Uncharacterized protein</fullName>
    </submittedName>
</protein>
<dbReference type="RefSeq" id="XP_001228009.1">
    <property type="nucleotide sequence ID" value="XM_001228008.1"/>
</dbReference>
<keyword evidence="2" id="KW-0472">Membrane</keyword>
<dbReference type="HOGENOM" id="CLU_562562_0_0_1"/>
<evidence type="ECO:0000256" key="1">
    <source>
        <dbReference type="SAM" id="MobiDB-lite"/>
    </source>
</evidence>
<accession>Q2GPM2</accession>
<feature type="region of interest" description="Disordered" evidence="1">
    <location>
        <begin position="188"/>
        <end position="209"/>
    </location>
</feature>
<organism evidence="3 4">
    <name type="scientific">Chaetomium globosum (strain ATCC 6205 / CBS 148.51 / DSM 1962 / NBRC 6347 / NRRL 1970)</name>
    <name type="common">Soil fungus</name>
    <dbReference type="NCBI Taxonomy" id="306901"/>
    <lineage>
        <taxon>Eukaryota</taxon>
        <taxon>Fungi</taxon>
        <taxon>Dikarya</taxon>
        <taxon>Ascomycota</taxon>
        <taxon>Pezizomycotina</taxon>
        <taxon>Sordariomycetes</taxon>
        <taxon>Sordariomycetidae</taxon>
        <taxon>Sordariales</taxon>
        <taxon>Chaetomiaceae</taxon>
        <taxon>Chaetomium</taxon>
    </lineage>
</organism>
<reference evidence="4" key="1">
    <citation type="journal article" date="2015" name="Genome Announc.">
        <title>Draft genome sequence of the cellulolytic fungus Chaetomium globosum.</title>
        <authorList>
            <person name="Cuomo C.A."/>
            <person name="Untereiner W.A."/>
            <person name="Ma L.-J."/>
            <person name="Grabherr M."/>
            <person name="Birren B.W."/>
        </authorList>
    </citation>
    <scope>NUCLEOTIDE SEQUENCE [LARGE SCALE GENOMIC DNA]</scope>
    <source>
        <strain evidence="4">ATCC 6205 / CBS 148.51 / DSM 1962 / NBRC 6347 / NRRL 1970</strain>
    </source>
</reference>
<dbReference type="GeneID" id="4396767"/>
<evidence type="ECO:0000313" key="3">
    <source>
        <dbReference type="EMBL" id="EAQ83678.1"/>
    </source>
</evidence>
<dbReference type="Proteomes" id="UP000001056">
    <property type="component" value="Unassembled WGS sequence"/>
</dbReference>
<sequence length="485" mass="52795">MRCLADVPDASFVSLREARQWDGCLRTRQLVVPEPARSSVVRVCVVYPSHKTSHPAIGTGQGSISNCHKLTTDGICLWKSMATGRFFSSSGGGDATELLGAQIATSAVTSFPVPTNARPEARHFHIQLYAKGRSDTAQNHNRFADFVTESLGHLGPSWAIETAEPPPASQRAHQGIFLTLQEFYHPRQGGSNQTNAAMRSRPAPADTTRSRGVWKDLENLAEAFINATSTPPSLRGQLRTISQTRCDLLESLTTLDAAFHEAKGWVQAWSGRGERRDTGQELTTEEILEFAQLIGSFSRSADDTAAALNVLAPLLDERYILPKAANTGMAVIGTVVAVAVTFFWWNPMGWTASALGTAASFVAAHGTASAVTCGAGGVTAVVCGVKGKIGHDQCKLMDKVRCAKVRYQNQKNEVLRTLVLILAREQFQYLGHEDQKNICDRMGIQISLLGERGYEHGVLKTVWEDLEDAYNMYYSSLRAAAVVIE</sequence>
<gene>
    <name evidence="3" type="ORF">CHGG_10082</name>
</gene>
<evidence type="ECO:0000256" key="2">
    <source>
        <dbReference type="SAM" id="Phobius"/>
    </source>
</evidence>
<name>Q2GPM2_CHAGB</name>
<dbReference type="AlphaFoldDB" id="Q2GPM2"/>